<evidence type="ECO:0000313" key="2">
    <source>
        <dbReference type="Proteomes" id="UP000658741"/>
    </source>
</evidence>
<dbReference type="Proteomes" id="UP000658741">
    <property type="component" value="Unassembled WGS sequence"/>
</dbReference>
<dbReference type="EMBL" id="CABFLD010000038">
    <property type="protein sequence ID" value="VTX73159.1"/>
    <property type="molecule type" value="Genomic_DNA"/>
</dbReference>
<gene>
    <name evidence="1" type="ORF">CAGEJMGA_01462</name>
</gene>
<sequence>MNKAKADTLALLLARDIAKTSSSSTALPFTYLNRNSAESIADFVEMLSKRFEALDDSVSLPHILNAYKNQSDK</sequence>
<organism evidence="1 2">
    <name type="scientific">Haemophilus influenzae</name>
    <dbReference type="NCBI Taxonomy" id="727"/>
    <lineage>
        <taxon>Bacteria</taxon>
        <taxon>Pseudomonadati</taxon>
        <taxon>Pseudomonadota</taxon>
        <taxon>Gammaproteobacteria</taxon>
        <taxon>Pasteurellales</taxon>
        <taxon>Pasteurellaceae</taxon>
        <taxon>Haemophilus</taxon>
    </lineage>
</organism>
<comment type="caution">
    <text evidence="1">The sequence shown here is derived from an EMBL/GenBank/DDBJ whole genome shotgun (WGS) entry which is preliminary data.</text>
</comment>
<evidence type="ECO:0000313" key="1">
    <source>
        <dbReference type="EMBL" id="VTX73159.1"/>
    </source>
</evidence>
<name>A0AAX3IU34_HAEIF</name>
<proteinExistence type="predicted"/>
<protein>
    <submittedName>
        <fullName evidence="1">Uncharacterized protein</fullName>
    </submittedName>
</protein>
<dbReference type="AlphaFoldDB" id="A0AAX3IU34"/>
<dbReference type="RefSeq" id="WP_005651359.1">
    <property type="nucleotide sequence ID" value="NZ_CABFLD010000038.1"/>
</dbReference>
<accession>A0AAX3IU34</accession>
<reference evidence="1" key="1">
    <citation type="submission" date="2019-05" db="EMBL/GenBank/DDBJ databases">
        <authorList>
            <person name="Hibberd M."/>
        </authorList>
    </citation>
    <scope>NUCLEOTIDE SEQUENCE</scope>
    <source>
        <strain evidence="1">Haemophilus_influenzae_BgEED16</strain>
    </source>
</reference>